<keyword evidence="2" id="KW-1185">Reference proteome</keyword>
<dbReference type="AlphaFoldDB" id="A0A0B7F4C6"/>
<gene>
    <name evidence="1" type="ORF">RSOLAG1IB_05989</name>
</gene>
<proteinExistence type="predicted"/>
<accession>A0A0B7F4C6</accession>
<dbReference type="EMBL" id="LN679110">
    <property type="protein sequence ID" value="CEL52921.1"/>
    <property type="molecule type" value="Genomic_DNA"/>
</dbReference>
<sequence>MRGSELLRVIISERLLLVESPTLRHMLFTMPKFNSSFTVSLVNMILRMSIFQAHVAEVNQSSVKSSQ</sequence>
<evidence type="ECO:0000313" key="1">
    <source>
        <dbReference type="EMBL" id="CEL52921.1"/>
    </source>
</evidence>
<reference evidence="1 2" key="1">
    <citation type="submission" date="2014-11" db="EMBL/GenBank/DDBJ databases">
        <authorList>
            <person name="Wibberg Daniel"/>
        </authorList>
    </citation>
    <scope>NUCLEOTIDE SEQUENCE [LARGE SCALE GENOMIC DNA]</scope>
    <source>
        <strain evidence="1">Rhizoctonia solani AG1-IB 7/3/14</strain>
    </source>
</reference>
<dbReference type="Proteomes" id="UP000059188">
    <property type="component" value="Unassembled WGS sequence"/>
</dbReference>
<protein>
    <submittedName>
        <fullName evidence="1">Uncharacterized protein</fullName>
    </submittedName>
</protein>
<organism evidence="1 2">
    <name type="scientific">Thanatephorus cucumeris (strain AG1-IB / isolate 7/3/14)</name>
    <name type="common">Lettuce bottom rot fungus</name>
    <name type="synonym">Rhizoctonia solani</name>
    <dbReference type="NCBI Taxonomy" id="1108050"/>
    <lineage>
        <taxon>Eukaryota</taxon>
        <taxon>Fungi</taxon>
        <taxon>Dikarya</taxon>
        <taxon>Basidiomycota</taxon>
        <taxon>Agaricomycotina</taxon>
        <taxon>Agaricomycetes</taxon>
        <taxon>Cantharellales</taxon>
        <taxon>Ceratobasidiaceae</taxon>
        <taxon>Rhizoctonia</taxon>
        <taxon>Rhizoctonia solani AG-1</taxon>
    </lineage>
</organism>
<name>A0A0B7F4C6_THACB</name>
<evidence type="ECO:0000313" key="2">
    <source>
        <dbReference type="Proteomes" id="UP000059188"/>
    </source>
</evidence>